<keyword evidence="13" id="KW-0472">Membrane</keyword>
<organism evidence="21 22">
    <name type="scientific">Gadus morhua</name>
    <name type="common">Atlantic cod</name>
    <dbReference type="NCBI Taxonomy" id="8049"/>
    <lineage>
        <taxon>Eukaryota</taxon>
        <taxon>Metazoa</taxon>
        <taxon>Chordata</taxon>
        <taxon>Craniata</taxon>
        <taxon>Vertebrata</taxon>
        <taxon>Euteleostomi</taxon>
        <taxon>Actinopterygii</taxon>
        <taxon>Neopterygii</taxon>
        <taxon>Teleostei</taxon>
        <taxon>Neoteleostei</taxon>
        <taxon>Acanthomorphata</taxon>
        <taxon>Zeiogadaria</taxon>
        <taxon>Gadariae</taxon>
        <taxon>Gadiformes</taxon>
        <taxon>Gadoidei</taxon>
        <taxon>Gadidae</taxon>
        <taxon>Gadus</taxon>
    </lineage>
</organism>
<comment type="similarity">
    <text evidence="3">Belongs to the small GTPase superfamily. Rab family.</text>
</comment>
<dbReference type="InterPro" id="IPR005225">
    <property type="entry name" value="Small_GTP-bd"/>
</dbReference>
<dbReference type="NCBIfam" id="TIGR00231">
    <property type="entry name" value="small_GTP"/>
    <property type="match status" value="1"/>
</dbReference>
<keyword evidence="10" id="KW-0653">Protein transport</keyword>
<keyword evidence="6" id="KW-0488">Methylation</keyword>
<evidence type="ECO:0000256" key="14">
    <source>
        <dbReference type="ARBA" id="ARBA00023288"/>
    </source>
</evidence>
<dbReference type="PROSITE" id="PS51420">
    <property type="entry name" value="RHO"/>
    <property type="match status" value="1"/>
</dbReference>
<dbReference type="GO" id="GO:0005525">
    <property type="term" value="F:GTP binding"/>
    <property type="evidence" value="ECO:0007669"/>
    <property type="project" value="UniProtKB-KW"/>
</dbReference>
<comment type="subcellular location">
    <subcellularLocation>
        <location evidence="2">Cytoplasmic vesicle</location>
    </subcellularLocation>
    <subcellularLocation>
        <location evidence="1">Endoplasmic reticulum-Golgi intermediate compartment</location>
    </subcellularLocation>
    <subcellularLocation>
        <location evidence="17">Golgi apparatus membrane</location>
        <topology evidence="17">Lipid-anchor</topology>
    </subcellularLocation>
</comment>
<keyword evidence="9" id="KW-0931">ER-Golgi transport</keyword>
<sequence>MKFVDSNSKCVLLEAFNMKYFSVYMTCEAMQLLIYQIIFPQATIGIDFLSKTMYLEDRTIRLQLWDTAGQERFRSLIPSYIRDSAAAVVVYDIANLNSFQQTSKWIDDVRTERGSDVIIMLVGNKTDLADKRQVSVEAAERKARELNVMYIETSAKAGYNVKQLFRRVAAALPGMDSTPEKSKEDMIDIKLEKQPEMSVTETSCSC</sequence>
<keyword evidence="22" id="KW-1185">Reference proteome</keyword>
<evidence type="ECO:0000256" key="12">
    <source>
        <dbReference type="ARBA" id="ARBA00023134"/>
    </source>
</evidence>
<reference evidence="21" key="2">
    <citation type="submission" date="2025-09" db="UniProtKB">
        <authorList>
            <consortium name="Ensembl"/>
        </authorList>
    </citation>
    <scope>IDENTIFICATION</scope>
</reference>
<evidence type="ECO:0000256" key="7">
    <source>
        <dbReference type="ARBA" id="ARBA00022741"/>
    </source>
</evidence>
<keyword evidence="12" id="KW-0342">GTP-binding</keyword>
<evidence type="ECO:0000256" key="10">
    <source>
        <dbReference type="ARBA" id="ARBA00022927"/>
    </source>
</evidence>
<dbReference type="GO" id="GO:0015031">
    <property type="term" value="P:protein transport"/>
    <property type="evidence" value="ECO:0007669"/>
    <property type="project" value="UniProtKB-KW"/>
</dbReference>
<evidence type="ECO:0000256" key="9">
    <source>
        <dbReference type="ARBA" id="ARBA00022892"/>
    </source>
</evidence>
<evidence type="ECO:0000256" key="4">
    <source>
        <dbReference type="ARBA" id="ARBA00011984"/>
    </source>
</evidence>
<evidence type="ECO:0000256" key="16">
    <source>
        <dbReference type="ARBA" id="ARBA00023329"/>
    </source>
</evidence>
<evidence type="ECO:0000313" key="21">
    <source>
        <dbReference type="Ensembl" id="ENSGMOP00000042331.1"/>
    </source>
</evidence>
<dbReference type="Ensembl" id="ENSGMOT00000055894.1">
    <property type="protein sequence ID" value="ENSGMOP00000042331.1"/>
    <property type="gene ID" value="ENSGMOG00000004095.2"/>
</dbReference>
<dbReference type="SUPFAM" id="SSF52540">
    <property type="entry name" value="P-loop containing nucleoside triphosphate hydrolases"/>
    <property type="match status" value="1"/>
</dbReference>
<keyword evidence="5" id="KW-0813">Transport</keyword>
<reference evidence="21" key="1">
    <citation type="submission" date="2025-08" db="UniProtKB">
        <authorList>
            <consortium name="Ensembl"/>
        </authorList>
    </citation>
    <scope>IDENTIFICATION</scope>
</reference>
<evidence type="ECO:0000256" key="13">
    <source>
        <dbReference type="ARBA" id="ARBA00023136"/>
    </source>
</evidence>
<keyword evidence="11" id="KW-0333">Golgi apparatus</keyword>
<dbReference type="PROSITE" id="PS51419">
    <property type="entry name" value="RAB"/>
    <property type="match status" value="1"/>
</dbReference>
<protein>
    <recommendedName>
        <fullName evidence="20">Ras-related protein Rab-6B</fullName>
        <ecNumber evidence="4">3.6.5.2</ecNumber>
    </recommendedName>
</protein>
<evidence type="ECO:0000256" key="5">
    <source>
        <dbReference type="ARBA" id="ARBA00022448"/>
    </source>
</evidence>
<evidence type="ECO:0000256" key="2">
    <source>
        <dbReference type="ARBA" id="ARBA00004541"/>
    </source>
</evidence>
<evidence type="ECO:0000256" key="18">
    <source>
        <dbReference type="ARBA" id="ARBA00047660"/>
    </source>
</evidence>
<comment type="function">
    <text evidence="19">The small GTPases Rab are key regulators of intracellular membrane trafficking, from the formation of transport vesicles to their fusion with membranes. Rabs cycle between active GTP-bound and inactive GDP-bound states. In their active state, drive transport of vesicular carriers from donor organelles to acceptor organelles to regulate the membrane traffic that maintains organelle identity and morphology. Recruits VPS13B to the Golgi membrane. Regulates the compacted morphology of the Golgi. Seems to have a role in retrograde membrane traffic at the level of the Golgi complex. May function in retrograde transport in neuronal cells. Plays a role in neuron projection development.</text>
</comment>
<dbReference type="PANTHER" id="PTHR47977">
    <property type="entry name" value="RAS-RELATED PROTEIN RAB"/>
    <property type="match status" value="1"/>
</dbReference>
<evidence type="ECO:0000256" key="6">
    <source>
        <dbReference type="ARBA" id="ARBA00022481"/>
    </source>
</evidence>
<keyword evidence="7" id="KW-0547">Nucleotide-binding</keyword>
<evidence type="ECO:0000256" key="1">
    <source>
        <dbReference type="ARBA" id="ARBA00004399"/>
    </source>
</evidence>
<evidence type="ECO:0000256" key="3">
    <source>
        <dbReference type="ARBA" id="ARBA00006270"/>
    </source>
</evidence>
<comment type="catalytic activity">
    <reaction evidence="18">
        <text>GTP + H2O = GDP + phosphate + H(+)</text>
        <dbReference type="Rhea" id="RHEA:19669"/>
        <dbReference type="ChEBI" id="CHEBI:15377"/>
        <dbReference type="ChEBI" id="CHEBI:15378"/>
        <dbReference type="ChEBI" id="CHEBI:37565"/>
        <dbReference type="ChEBI" id="CHEBI:43474"/>
        <dbReference type="ChEBI" id="CHEBI:58189"/>
        <dbReference type="EC" id="3.6.5.2"/>
    </reaction>
    <physiologicalReaction direction="left-to-right" evidence="18">
        <dbReference type="Rhea" id="RHEA:19670"/>
    </physiologicalReaction>
</comment>
<evidence type="ECO:0000313" key="22">
    <source>
        <dbReference type="Proteomes" id="UP000694546"/>
    </source>
</evidence>
<dbReference type="PRINTS" id="PR00449">
    <property type="entry name" value="RASTRNSFRMNG"/>
</dbReference>
<dbReference type="GO" id="GO:0005793">
    <property type="term" value="C:endoplasmic reticulum-Golgi intermediate compartment"/>
    <property type="evidence" value="ECO:0007669"/>
    <property type="project" value="UniProtKB-SubCell"/>
</dbReference>
<keyword evidence="15" id="KW-0636">Prenylation</keyword>
<dbReference type="CDD" id="cd01861">
    <property type="entry name" value="Rab6"/>
    <property type="match status" value="1"/>
</dbReference>
<dbReference type="SMART" id="SM00175">
    <property type="entry name" value="RAB"/>
    <property type="match status" value="1"/>
</dbReference>
<dbReference type="InterPro" id="IPR027417">
    <property type="entry name" value="P-loop_NTPase"/>
</dbReference>
<dbReference type="SMART" id="SM00173">
    <property type="entry name" value="RAS"/>
    <property type="match status" value="1"/>
</dbReference>
<keyword evidence="16" id="KW-0968">Cytoplasmic vesicle</keyword>
<dbReference type="InterPro" id="IPR050227">
    <property type="entry name" value="Rab"/>
</dbReference>
<evidence type="ECO:0000256" key="15">
    <source>
        <dbReference type="ARBA" id="ARBA00023289"/>
    </source>
</evidence>
<evidence type="ECO:0000256" key="11">
    <source>
        <dbReference type="ARBA" id="ARBA00023034"/>
    </source>
</evidence>
<keyword evidence="8" id="KW-0378">Hydrolase</keyword>
<dbReference type="GeneTree" id="ENSGT00940000154769"/>
<evidence type="ECO:0000256" key="20">
    <source>
        <dbReference type="ARBA" id="ARBA00067790"/>
    </source>
</evidence>
<dbReference type="GO" id="GO:0031410">
    <property type="term" value="C:cytoplasmic vesicle"/>
    <property type="evidence" value="ECO:0007669"/>
    <property type="project" value="UniProtKB-SubCell"/>
</dbReference>
<proteinExistence type="inferred from homology"/>
<evidence type="ECO:0000256" key="8">
    <source>
        <dbReference type="ARBA" id="ARBA00022801"/>
    </source>
</evidence>
<dbReference type="Proteomes" id="UP000694546">
    <property type="component" value="Chromosome 10"/>
</dbReference>
<dbReference type="GO" id="GO:0000139">
    <property type="term" value="C:Golgi membrane"/>
    <property type="evidence" value="ECO:0007669"/>
    <property type="project" value="UniProtKB-SubCell"/>
</dbReference>
<dbReference type="FunFam" id="3.40.50.300:FF:001163">
    <property type="entry name" value="RAB6B, member RAS oncogene family"/>
    <property type="match status" value="1"/>
</dbReference>
<accession>A0A8C5B5R4</accession>
<evidence type="ECO:0000256" key="17">
    <source>
        <dbReference type="ARBA" id="ARBA00037794"/>
    </source>
</evidence>
<evidence type="ECO:0000256" key="19">
    <source>
        <dbReference type="ARBA" id="ARBA00055612"/>
    </source>
</evidence>
<dbReference type="EC" id="3.6.5.2" evidence="4"/>
<dbReference type="AlphaFoldDB" id="A0A8C5B5R4"/>
<dbReference type="Gene3D" id="3.40.50.300">
    <property type="entry name" value="P-loop containing nucleotide triphosphate hydrolases"/>
    <property type="match status" value="1"/>
</dbReference>
<dbReference type="PROSITE" id="PS51421">
    <property type="entry name" value="RAS"/>
    <property type="match status" value="1"/>
</dbReference>
<dbReference type="GO" id="GO:0003925">
    <property type="term" value="F:G protein activity"/>
    <property type="evidence" value="ECO:0007669"/>
    <property type="project" value="UniProtKB-EC"/>
</dbReference>
<keyword evidence="14" id="KW-0449">Lipoprotein</keyword>
<name>A0A8C5B5R4_GADMO</name>
<gene>
    <name evidence="21" type="primary">rab41</name>
</gene>
<dbReference type="Pfam" id="PF00071">
    <property type="entry name" value="Ras"/>
    <property type="match status" value="1"/>
</dbReference>
<dbReference type="SMART" id="SM00174">
    <property type="entry name" value="RHO"/>
    <property type="match status" value="1"/>
</dbReference>
<dbReference type="GO" id="GO:0016192">
    <property type="term" value="P:vesicle-mediated transport"/>
    <property type="evidence" value="ECO:0007669"/>
    <property type="project" value="UniProtKB-KW"/>
</dbReference>
<dbReference type="InterPro" id="IPR001806">
    <property type="entry name" value="Small_GTPase"/>
</dbReference>